<reference evidence="5 6" key="1">
    <citation type="submission" date="2019-11" db="EMBL/GenBank/DDBJ databases">
        <title>Whole-genome sequence of Rhodoplanes serenus DSM 18633, type strain.</title>
        <authorList>
            <person name="Kyndt J.A."/>
            <person name="Meyer T.E."/>
        </authorList>
    </citation>
    <scope>NUCLEOTIDE SEQUENCE [LARGE SCALE GENOMIC DNA]</scope>
    <source>
        <strain evidence="5 6">DSM 18633</strain>
    </source>
</reference>
<dbReference type="HAMAP" id="MF_00688">
    <property type="entry name" value="Leu_Phe_trans"/>
    <property type="match status" value="1"/>
</dbReference>
<comment type="catalytic activity">
    <reaction evidence="4">
        <text>L-phenylalanyl-tRNA(Phe) + an N-terminal L-alpha-aminoacyl-[protein] = an N-terminal L-phenylalanyl-L-alpha-aminoacyl-[protein] + tRNA(Phe)</text>
        <dbReference type="Rhea" id="RHEA:43632"/>
        <dbReference type="Rhea" id="RHEA-COMP:9668"/>
        <dbReference type="Rhea" id="RHEA-COMP:9699"/>
        <dbReference type="Rhea" id="RHEA-COMP:10636"/>
        <dbReference type="Rhea" id="RHEA-COMP:10637"/>
        <dbReference type="ChEBI" id="CHEBI:78442"/>
        <dbReference type="ChEBI" id="CHEBI:78531"/>
        <dbReference type="ChEBI" id="CHEBI:78597"/>
        <dbReference type="ChEBI" id="CHEBI:83561"/>
        <dbReference type="EC" id="2.3.2.6"/>
    </reaction>
</comment>
<comment type="catalytic activity">
    <reaction evidence="4">
        <text>N-terminal L-arginyl-[protein] + L-leucyl-tRNA(Leu) = N-terminal L-leucyl-L-arginyl-[protein] + tRNA(Leu) + H(+)</text>
        <dbReference type="Rhea" id="RHEA:50416"/>
        <dbReference type="Rhea" id="RHEA-COMP:9613"/>
        <dbReference type="Rhea" id="RHEA-COMP:9622"/>
        <dbReference type="Rhea" id="RHEA-COMP:12672"/>
        <dbReference type="Rhea" id="RHEA-COMP:12673"/>
        <dbReference type="ChEBI" id="CHEBI:15378"/>
        <dbReference type="ChEBI" id="CHEBI:64719"/>
        <dbReference type="ChEBI" id="CHEBI:78442"/>
        <dbReference type="ChEBI" id="CHEBI:78494"/>
        <dbReference type="ChEBI" id="CHEBI:133044"/>
        <dbReference type="EC" id="2.3.2.6"/>
    </reaction>
</comment>
<comment type="function">
    <text evidence="4">Functions in the N-end rule pathway of protein degradation where it conjugates Leu, Phe and, less efficiently, Met from aminoacyl-tRNAs to the N-termini of proteins containing an N-terminal arginine or lysine.</text>
</comment>
<evidence type="ECO:0000256" key="2">
    <source>
        <dbReference type="ARBA" id="ARBA00022679"/>
    </source>
</evidence>
<dbReference type="SUPFAM" id="SSF55729">
    <property type="entry name" value="Acyl-CoA N-acyltransferases (Nat)"/>
    <property type="match status" value="1"/>
</dbReference>
<evidence type="ECO:0000256" key="3">
    <source>
        <dbReference type="ARBA" id="ARBA00023315"/>
    </source>
</evidence>
<keyword evidence="3 4" id="KW-0012">Acyltransferase</keyword>
<accession>A0A9X4XNQ8</accession>
<dbReference type="Gene3D" id="3.40.630.70">
    <property type="entry name" value="Leucyl/phenylalanyl-tRNA-protein transferase, C-terminal domain"/>
    <property type="match status" value="1"/>
</dbReference>
<evidence type="ECO:0000256" key="1">
    <source>
        <dbReference type="ARBA" id="ARBA00022490"/>
    </source>
</evidence>
<dbReference type="EC" id="2.3.2.6" evidence="4"/>
<name>A0A9X4XNQ8_9BRAD</name>
<dbReference type="AlphaFoldDB" id="A0A9X4XNQ8"/>
<evidence type="ECO:0000313" key="5">
    <source>
        <dbReference type="EMBL" id="MTW17481.1"/>
    </source>
</evidence>
<dbReference type="Gene3D" id="3.30.70.3550">
    <property type="entry name" value="Leucyl/phenylalanyl-tRNA-protein transferase, N-terminal domain"/>
    <property type="match status" value="1"/>
</dbReference>
<dbReference type="NCBIfam" id="TIGR00667">
    <property type="entry name" value="aat"/>
    <property type="match status" value="1"/>
</dbReference>
<organism evidence="5 6">
    <name type="scientific">Rhodoplanes serenus</name>
    <dbReference type="NCBI Taxonomy" id="200615"/>
    <lineage>
        <taxon>Bacteria</taxon>
        <taxon>Pseudomonadati</taxon>
        <taxon>Pseudomonadota</taxon>
        <taxon>Alphaproteobacteria</taxon>
        <taxon>Hyphomicrobiales</taxon>
        <taxon>Nitrobacteraceae</taxon>
        <taxon>Rhodoplanes</taxon>
    </lineage>
</organism>
<keyword evidence="2 4" id="KW-0808">Transferase</keyword>
<evidence type="ECO:0000256" key="4">
    <source>
        <dbReference type="HAMAP-Rule" id="MF_00688"/>
    </source>
</evidence>
<gene>
    <name evidence="4" type="primary">aat</name>
    <name evidence="5" type="ORF">GJ689_14850</name>
</gene>
<dbReference type="PANTHER" id="PTHR30098">
    <property type="entry name" value="LEUCYL/PHENYLALANYL-TRNA--PROTEIN TRANSFERASE"/>
    <property type="match status" value="1"/>
</dbReference>
<dbReference type="GO" id="GO:0008914">
    <property type="term" value="F:leucyl-tRNA--protein transferase activity"/>
    <property type="evidence" value="ECO:0007669"/>
    <property type="project" value="UniProtKB-UniRule"/>
</dbReference>
<dbReference type="PANTHER" id="PTHR30098:SF2">
    <property type="entry name" value="LEUCYL_PHENYLALANYL-TRNA--PROTEIN TRANSFERASE"/>
    <property type="match status" value="1"/>
</dbReference>
<keyword evidence="1 4" id="KW-0963">Cytoplasm</keyword>
<dbReference type="Proteomes" id="UP000438991">
    <property type="component" value="Unassembled WGS sequence"/>
</dbReference>
<dbReference type="InterPro" id="IPR042221">
    <property type="entry name" value="Leu/Phe-tRNA_Trfase_N"/>
</dbReference>
<dbReference type="GO" id="GO:0005737">
    <property type="term" value="C:cytoplasm"/>
    <property type="evidence" value="ECO:0007669"/>
    <property type="project" value="UniProtKB-SubCell"/>
</dbReference>
<evidence type="ECO:0000313" key="6">
    <source>
        <dbReference type="Proteomes" id="UP000438991"/>
    </source>
</evidence>
<dbReference type="InterPro" id="IPR016181">
    <property type="entry name" value="Acyl_CoA_acyltransferase"/>
</dbReference>
<dbReference type="RefSeq" id="WP_155480169.1">
    <property type="nucleotide sequence ID" value="NZ_WNKV01000010.1"/>
</dbReference>
<comment type="caution">
    <text evidence="5">The sequence shown here is derived from an EMBL/GenBank/DDBJ whole genome shotgun (WGS) entry which is preliminary data.</text>
</comment>
<sequence>MARRDSASVEITPEVLLKAYACGIFPMAESADDPALYWIEPEQRGVIPLDGLRISSRLARTVRSDRFHVVADRDFEAVIDGCAEPAPGRMRTWINARIRRLYGRLFEVGRAHTVEVYDGDALVGGLYGVSLGCAFFGESMFHRERDASKVALVHLVARLRAGGYRLLDTQFVTEHLRRFGAVEVSRRNYQKLLANALIGEADFHALPVAEPIPGARALALACPAAPIGSGD</sequence>
<dbReference type="InterPro" id="IPR004616">
    <property type="entry name" value="Leu/Phe-tRNA_Trfase"/>
</dbReference>
<comment type="similarity">
    <text evidence="4">Belongs to the L/F-transferase family.</text>
</comment>
<comment type="catalytic activity">
    <reaction evidence="4">
        <text>N-terminal L-lysyl-[protein] + L-leucyl-tRNA(Leu) = N-terminal L-leucyl-L-lysyl-[protein] + tRNA(Leu) + H(+)</text>
        <dbReference type="Rhea" id="RHEA:12340"/>
        <dbReference type="Rhea" id="RHEA-COMP:9613"/>
        <dbReference type="Rhea" id="RHEA-COMP:9622"/>
        <dbReference type="Rhea" id="RHEA-COMP:12670"/>
        <dbReference type="Rhea" id="RHEA-COMP:12671"/>
        <dbReference type="ChEBI" id="CHEBI:15378"/>
        <dbReference type="ChEBI" id="CHEBI:65249"/>
        <dbReference type="ChEBI" id="CHEBI:78442"/>
        <dbReference type="ChEBI" id="CHEBI:78494"/>
        <dbReference type="ChEBI" id="CHEBI:133043"/>
        <dbReference type="EC" id="2.3.2.6"/>
    </reaction>
</comment>
<proteinExistence type="inferred from homology"/>
<dbReference type="InterPro" id="IPR042203">
    <property type="entry name" value="Leu/Phe-tRNA_Trfase_C"/>
</dbReference>
<protein>
    <recommendedName>
        <fullName evidence="4">Leucyl/phenylalanyl-tRNA--protein transferase</fullName>
        <ecNumber evidence="4">2.3.2.6</ecNumber>
    </recommendedName>
    <alternativeName>
        <fullName evidence="4">L/F-transferase</fullName>
    </alternativeName>
    <alternativeName>
        <fullName evidence="4">Leucyltransferase</fullName>
    </alternativeName>
    <alternativeName>
        <fullName evidence="4">Phenyalanyltransferase</fullName>
    </alternativeName>
</protein>
<dbReference type="Pfam" id="PF03588">
    <property type="entry name" value="Leu_Phe_trans"/>
    <property type="match status" value="1"/>
</dbReference>
<dbReference type="GO" id="GO:0030163">
    <property type="term" value="P:protein catabolic process"/>
    <property type="evidence" value="ECO:0007669"/>
    <property type="project" value="UniProtKB-UniRule"/>
</dbReference>
<dbReference type="EMBL" id="WNKV01000010">
    <property type="protein sequence ID" value="MTW17481.1"/>
    <property type="molecule type" value="Genomic_DNA"/>
</dbReference>
<comment type="subcellular location">
    <subcellularLocation>
        <location evidence="4">Cytoplasm</location>
    </subcellularLocation>
</comment>